<feature type="domain" description="THIF-type NAD/FAD binding fold" evidence="1">
    <location>
        <begin position="16"/>
        <end position="105"/>
    </location>
</feature>
<accession>A0A2G3AJM4</accession>
<dbReference type="EMBL" id="AYRZ02000001">
    <property type="protein sequence ID" value="PHT94451.1"/>
    <property type="molecule type" value="Genomic_DNA"/>
</dbReference>
<reference evidence="2 3" key="2">
    <citation type="journal article" date="2017" name="Genome Biol.">
        <title>New reference genome sequences of hot pepper reveal the massive evolution of plant disease-resistance genes by retroduplication.</title>
        <authorList>
            <person name="Kim S."/>
            <person name="Park J."/>
            <person name="Yeom S.I."/>
            <person name="Kim Y.M."/>
            <person name="Seo E."/>
            <person name="Kim K.T."/>
            <person name="Kim M.S."/>
            <person name="Lee J.M."/>
            <person name="Cheong K."/>
            <person name="Shin H.S."/>
            <person name="Kim S.B."/>
            <person name="Han K."/>
            <person name="Lee J."/>
            <person name="Park M."/>
            <person name="Lee H.A."/>
            <person name="Lee H.Y."/>
            <person name="Lee Y."/>
            <person name="Oh S."/>
            <person name="Lee J.H."/>
            <person name="Choi E."/>
            <person name="Choi E."/>
            <person name="Lee S.E."/>
            <person name="Jeon J."/>
            <person name="Kim H."/>
            <person name="Choi G."/>
            <person name="Song H."/>
            <person name="Lee J."/>
            <person name="Lee S.C."/>
            <person name="Kwon J.K."/>
            <person name="Lee H.Y."/>
            <person name="Koo N."/>
            <person name="Hong Y."/>
            <person name="Kim R.W."/>
            <person name="Kang W.H."/>
            <person name="Huh J.H."/>
            <person name="Kang B.C."/>
            <person name="Yang T.J."/>
            <person name="Lee Y.H."/>
            <person name="Bennetzen J.L."/>
            <person name="Choi D."/>
        </authorList>
    </citation>
    <scope>NUCLEOTIDE SEQUENCE [LARGE SCALE GENOMIC DNA]</scope>
    <source>
        <strain evidence="3">cv. CM334</strain>
    </source>
</reference>
<dbReference type="Pfam" id="PF00899">
    <property type="entry name" value="ThiF"/>
    <property type="match status" value="1"/>
</dbReference>
<comment type="caution">
    <text evidence="2">The sequence shown here is derived from an EMBL/GenBank/DDBJ whole genome shotgun (WGS) entry which is preliminary data.</text>
</comment>
<name>A0A2G3AJM4_CAPAN</name>
<dbReference type="STRING" id="4072.A0A2G3AJM4"/>
<dbReference type="InterPro" id="IPR000594">
    <property type="entry name" value="ThiF_NAD_FAD-bd"/>
</dbReference>
<keyword evidence="3" id="KW-1185">Reference proteome</keyword>
<dbReference type="PANTHER" id="PTHR21015">
    <property type="entry name" value="UDP-N-ACETYLGLUCOSAMINE--N-ACETYLMURAMYL-(PENTAPEPTIDE) PYROPHOSPHORYL-UNDECAPRENOL N-ACETYLGLUCOSAMINE TRANSFERASE 1"/>
    <property type="match status" value="1"/>
</dbReference>
<dbReference type="Proteomes" id="UP000222542">
    <property type="component" value="Unassembled WGS sequence"/>
</dbReference>
<organism evidence="2 3">
    <name type="scientific">Capsicum annuum</name>
    <name type="common">Capsicum pepper</name>
    <dbReference type="NCBI Taxonomy" id="4072"/>
    <lineage>
        <taxon>Eukaryota</taxon>
        <taxon>Viridiplantae</taxon>
        <taxon>Streptophyta</taxon>
        <taxon>Embryophyta</taxon>
        <taxon>Tracheophyta</taxon>
        <taxon>Spermatophyta</taxon>
        <taxon>Magnoliopsida</taxon>
        <taxon>eudicotyledons</taxon>
        <taxon>Gunneridae</taxon>
        <taxon>Pentapetalae</taxon>
        <taxon>asterids</taxon>
        <taxon>lamiids</taxon>
        <taxon>Solanales</taxon>
        <taxon>Solanaceae</taxon>
        <taxon>Solanoideae</taxon>
        <taxon>Capsiceae</taxon>
        <taxon>Capsicum</taxon>
    </lineage>
</organism>
<evidence type="ECO:0000259" key="1">
    <source>
        <dbReference type="Pfam" id="PF00899"/>
    </source>
</evidence>
<reference evidence="2 3" key="1">
    <citation type="journal article" date="2014" name="Nat. Genet.">
        <title>Genome sequence of the hot pepper provides insights into the evolution of pungency in Capsicum species.</title>
        <authorList>
            <person name="Kim S."/>
            <person name="Park M."/>
            <person name="Yeom S.I."/>
            <person name="Kim Y.M."/>
            <person name="Lee J.M."/>
            <person name="Lee H.A."/>
            <person name="Seo E."/>
            <person name="Choi J."/>
            <person name="Cheong K."/>
            <person name="Kim K.T."/>
            <person name="Jung K."/>
            <person name="Lee G.W."/>
            <person name="Oh S.K."/>
            <person name="Bae C."/>
            <person name="Kim S.B."/>
            <person name="Lee H.Y."/>
            <person name="Kim S.Y."/>
            <person name="Kim M.S."/>
            <person name="Kang B.C."/>
            <person name="Jo Y.D."/>
            <person name="Yang H.B."/>
            <person name="Jeong H.J."/>
            <person name="Kang W.H."/>
            <person name="Kwon J.K."/>
            <person name="Shin C."/>
            <person name="Lim J.Y."/>
            <person name="Park J.H."/>
            <person name="Huh J.H."/>
            <person name="Kim J.S."/>
            <person name="Kim B.D."/>
            <person name="Cohen O."/>
            <person name="Paran I."/>
            <person name="Suh M.C."/>
            <person name="Lee S.B."/>
            <person name="Kim Y.K."/>
            <person name="Shin Y."/>
            <person name="Noh S.J."/>
            <person name="Park J."/>
            <person name="Seo Y.S."/>
            <person name="Kwon S.Y."/>
            <person name="Kim H.A."/>
            <person name="Park J.M."/>
            <person name="Kim H.J."/>
            <person name="Choi S.B."/>
            <person name="Bosland P.W."/>
            <person name="Reeves G."/>
            <person name="Jo S.H."/>
            <person name="Lee B.W."/>
            <person name="Cho H.T."/>
            <person name="Choi H.S."/>
            <person name="Lee M.S."/>
            <person name="Yu Y."/>
            <person name="Do Choi Y."/>
            <person name="Park B.S."/>
            <person name="van Deynze A."/>
            <person name="Ashrafi H."/>
            <person name="Hill T."/>
            <person name="Kim W.T."/>
            <person name="Pai H.S."/>
            <person name="Ahn H.K."/>
            <person name="Yeam I."/>
            <person name="Giovannoni J.J."/>
            <person name="Rose J.K."/>
            <person name="Sorensen I."/>
            <person name="Lee S.J."/>
            <person name="Kim R.W."/>
            <person name="Choi I.Y."/>
            <person name="Choi B.S."/>
            <person name="Lim J.S."/>
            <person name="Lee Y.H."/>
            <person name="Choi D."/>
        </authorList>
    </citation>
    <scope>NUCLEOTIDE SEQUENCE [LARGE SCALE GENOMIC DNA]</scope>
    <source>
        <strain evidence="3">cv. CM334</strain>
    </source>
</reference>
<dbReference type="GO" id="GO:0008641">
    <property type="term" value="F:ubiquitin-like modifier activating enzyme activity"/>
    <property type="evidence" value="ECO:0007669"/>
    <property type="project" value="InterPro"/>
</dbReference>
<dbReference type="Gramene" id="PHT94451">
    <property type="protein sequence ID" value="PHT94451"/>
    <property type="gene ID" value="T459_02333"/>
</dbReference>
<dbReference type="SUPFAM" id="SSF69572">
    <property type="entry name" value="Activating enzymes of the ubiquitin-like proteins"/>
    <property type="match status" value="1"/>
</dbReference>
<evidence type="ECO:0000313" key="2">
    <source>
        <dbReference type="EMBL" id="PHT94451.1"/>
    </source>
</evidence>
<dbReference type="GO" id="GO:0016757">
    <property type="term" value="F:glycosyltransferase activity"/>
    <property type="evidence" value="ECO:0000318"/>
    <property type="project" value="GO_Central"/>
</dbReference>
<dbReference type="PANTHER" id="PTHR21015:SF22">
    <property type="entry name" value="GLYCOSYLTRANSFERASE"/>
    <property type="match status" value="1"/>
</dbReference>
<gene>
    <name evidence="2" type="ORF">T459_02333</name>
</gene>
<dbReference type="InterPro" id="IPR035985">
    <property type="entry name" value="Ubiquitin-activating_enz"/>
</dbReference>
<proteinExistence type="predicted"/>
<dbReference type="Gene3D" id="3.40.50.720">
    <property type="entry name" value="NAD(P)-binding Rossmann-like Domain"/>
    <property type="match status" value="1"/>
</dbReference>
<sequence>MTVRISLARDLKVAYSWINSSTQIVEHKEAFRTSNALDIVSKYDMVVDATDNAPSHYMINDCCSVLGKQKSKFVVCGNPVKLSLRQYASKAVGRRHFFSNTVVWKGDAYAAADLIVSRARAMICSKILSIGKPCILVMDIVDCLFVAMFDSLNDTCKKKLEAIGRQYPFEPLKAVRPFYTMPCHENPSYNNSFDVFIGDSWNTCHKEPPLMPRHKKEMPKRVIPTWQYKGPIIDQTKGDERFEEKEPEPLEQAIMKGENIIPTLETAATNSSQPA</sequence>
<protein>
    <recommendedName>
        <fullName evidence="1">THIF-type NAD/FAD binding fold domain-containing protein</fullName>
    </recommendedName>
</protein>
<evidence type="ECO:0000313" key="3">
    <source>
        <dbReference type="Proteomes" id="UP000222542"/>
    </source>
</evidence>
<dbReference type="AlphaFoldDB" id="A0A2G3AJM4"/>